<dbReference type="InterPro" id="IPR052951">
    <property type="entry name" value="Tellurite_res_ion_channel"/>
</dbReference>
<dbReference type="KEGG" id="bbro:BAU06_03830"/>
<dbReference type="Pfam" id="PF03595">
    <property type="entry name" value="SLAC1"/>
    <property type="match status" value="1"/>
</dbReference>
<evidence type="ECO:0000256" key="4">
    <source>
        <dbReference type="ARBA" id="ARBA00023136"/>
    </source>
</evidence>
<keyword evidence="8" id="KW-1185">Reference proteome</keyword>
<dbReference type="GO" id="GO:0005886">
    <property type="term" value="C:plasma membrane"/>
    <property type="evidence" value="ECO:0007669"/>
    <property type="project" value="TreeGrafter"/>
</dbReference>
<evidence type="ECO:0000313" key="7">
    <source>
        <dbReference type="EMBL" id="ANN74539.1"/>
    </source>
</evidence>
<proteinExistence type="predicted"/>
<dbReference type="STRING" id="463025.BAU08_03795"/>
<feature type="transmembrane region" description="Helical" evidence="5">
    <location>
        <begin position="99"/>
        <end position="123"/>
    </location>
</feature>
<feature type="transmembrane region" description="Helical" evidence="5">
    <location>
        <begin position="220"/>
        <end position="240"/>
    </location>
</feature>
<dbReference type="PANTHER" id="PTHR37955:SF1">
    <property type="entry name" value="DEP DOMAIN-CONTAINING PROTEIN"/>
    <property type="match status" value="1"/>
</dbReference>
<feature type="transmembrane region" description="Helical" evidence="5">
    <location>
        <begin position="281"/>
        <end position="305"/>
    </location>
</feature>
<evidence type="ECO:0000313" key="8">
    <source>
        <dbReference type="Proteomes" id="UP000091897"/>
    </source>
</evidence>
<name>A0A193G5N8_9BORD</name>
<dbReference type="CDD" id="cd09324">
    <property type="entry name" value="TDT_TehA"/>
    <property type="match status" value="1"/>
</dbReference>
<evidence type="ECO:0000313" key="6">
    <source>
        <dbReference type="EMBL" id="ANN69394.1"/>
    </source>
</evidence>
<sequence>MPLVPPSFFGIVLGLAGLAGNWRAAHAVWSLPAAVGEALYAAAFLAWLAIALLYALKWLAAPAVAREEAEHAVQCCFIGLAGVATMLVAQGALPYSRPLAIGLFLLGAIFTIGFGLWRTGILWRGGRDATATTPVLYLPLVAGGFVTGTVSASLGWAEWGQLAFGAAFFAWLAIESVLLHRLYTAAPLALPLRPTLGIQLAPPAVGAVCYLSVGNGHADLFVHMLIGYALVQALLLARMARWLGQQPFGASYWAYTFGATALAGASIRVSGDAQAAALATLAPALFVLVNILVLGIAAGTVVLLLRGKLLPAPQPAASMPAAVPPAAKTP</sequence>
<feature type="transmembrane region" description="Helical" evidence="5">
    <location>
        <begin position="252"/>
        <end position="269"/>
    </location>
</feature>
<dbReference type="InterPro" id="IPR004695">
    <property type="entry name" value="SLAC1/Mae1/Ssu1/TehA"/>
</dbReference>
<feature type="transmembrane region" description="Helical" evidence="5">
    <location>
        <begin position="162"/>
        <end position="183"/>
    </location>
</feature>
<organism evidence="7 9">
    <name type="scientific">Bordetella bronchialis</name>
    <dbReference type="NCBI Taxonomy" id="463025"/>
    <lineage>
        <taxon>Bacteria</taxon>
        <taxon>Pseudomonadati</taxon>
        <taxon>Pseudomonadota</taxon>
        <taxon>Betaproteobacteria</taxon>
        <taxon>Burkholderiales</taxon>
        <taxon>Alcaligenaceae</taxon>
        <taxon>Bordetella</taxon>
    </lineage>
</organism>
<reference evidence="8 9" key="1">
    <citation type="submission" date="2016-06" db="EMBL/GenBank/DDBJ databases">
        <title>Complete genome sequences of Bordetella bronchialis and Bordetella flabilis.</title>
        <authorList>
            <person name="LiPuma J.J."/>
            <person name="Spilker T."/>
        </authorList>
    </citation>
    <scope>NUCLEOTIDE SEQUENCE [LARGE SCALE GENOMIC DNA]</scope>
    <source>
        <strain evidence="7 9">AU17976</strain>
        <strain evidence="6 8">AU3182</strain>
    </source>
</reference>
<dbReference type="AlphaFoldDB" id="A0A193G5N8"/>
<dbReference type="NCBIfam" id="NF008032">
    <property type="entry name" value="PRK10764.1"/>
    <property type="match status" value="1"/>
</dbReference>
<keyword evidence="2 5" id="KW-0812">Transmembrane</keyword>
<feature type="transmembrane region" description="Helical" evidence="5">
    <location>
        <begin position="37"/>
        <end position="60"/>
    </location>
</feature>
<evidence type="ECO:0000256" key="3">
    <source>
        <dbReference type="ARBA" id="ARBA00022989"/>
    </source>
</evidence>
<dbReference type="InterPro" id="IPR039264">
    <property type="entry name" value="TehA"/>
</dbReference>
<keyword evidence="3 5" id="KW-1133">Transmembrane helix</keyword>
<dbReference type="Proteomes" id="UP000092213">
    <property type="component" value="Chromosome"/>
</dbReference>
<feature type="transmembrane region" description="Helical" evidence="5">
    <location>
        <begin position="72"/>
        <end position="93"/>
    </location>
</feature>
<dbReference type="EMBL" id="CP016171">
    <property type="protein sequence ID" value="ANN74539.1"/>
    <property type="molecule type" value="Genomic_DNA"/>
</dbReference>
<evidence type="ECO:0000256" key="2">
    <source>
        <dbReference type="ARBA" id="ARBA00022692"/>
    </source>
</evidence>
<evidence type="ECO:0000256" key="1">
    <source>
        <dbReference type="ARBA" id="ARBA00004141"/>
    </source>
</evidence>
<dbReference type="InterPro" id="IPR038665">
    <property type="entry name" value="Voltage-dep_anion_channel_sf"/>
</dbReference>
<gene>
    <name evidence="6" type="ORF">BAU06_03830</name>
    <name evidence="7" type="ORF">BAU08_03795</name>
</gene>
<protein>
    <submittedName>
        <fullName evidence="7">Dicarboxylate transporter/tellurite-resistance protein TehA</fullName>
    </submittedName>
</protein>
<dbReference type="Gene3D" id="1.50.10.150">
    <property type="entry name" value="Voltage-dependent anion channel"/>
    <property type="match status" value="1"/>
</dbReference>
<dbReference type="Proteomes" id="UP000091897">
    <property type="component" value="Chromosome"/>
</dbReference>
<comment type="subcellular location">
    <subcellularLocation>
        <location evidence="1">Membrane</location>
        <topology evidence="1">Multi-pass membrane protein</topology>
    </subcellularLocation>
</comment>
<dbReference type="EMBL" id="CP016170">
    <property type="protein sequence ID" value="ANN69394.1"/>
    <property type="molecule type" value="Genomic_DNA"/>
</dbReference>
<evidence type="ECO:0000256" key="5">
    <source>
        <dbReference type="SAM" id="Phobius"/>
    </source>
</evidence>
<dbReference type="PANTHER" id="PTHR37955">
    <property type="entry name" value="TELLURITE RESISTANCE PROTEIN TEHA"/>
    <property type="match status" value="1"/>
</dbReference>
<accession>A0A193G5N8</accession>
<feature type="transmembrane region" description="Helical" evidence="5">
    <location>
        <begin position="135"/>
        <end position="156"/>
    </location>
</feature>
<dbReference type="GO" id="GO:0046583">
    <property type="term" value="F:monoatomic cation efflux transmembrane transporter activity"/>
    <property type="evidence" value="ECO:0007669"/>
    <property type="project" value="TreeGrafter"/>
</dbReference>
<evidence type="ECO:0000313" key="9">
    <source>
        <dbReference type="Proteomes" id="UP000092213"/>
    </source>
</evidence>
<keyword evidence="4 5" id="KW-0472">Membrane</keyword>